<dbReference type="Proteomes" id="UP001501446">
    <property type="component" value="Unassembled WGS sequence"/>
</dbReference>
<dbReference type="Pfam" id="PF02517">
    <property type="entry name" value="Rce1-like"/>
    <property type="match status" value="1"/>
</dbReference>
<feature type="transmembrane region" description="Helical" evidence="1">
    <location>
        <begin position="87"/>
        <end position="108"/>
    </location>
</feature>
<feature type="transmembrane region" description="Helical" evidence="1">
    <location>
        <begin position="159"/>
        <end position="190"/>
    </location>
</feature>
<accession>A0ABP8WLH6</accession>
<feature type="transmembrane region" description="Helical" evidence="1">
    <location>
        <begin position="202"/>
        <end position="219"/>
    </location>
</feature>
<dbReference type="InterPro" id="IPR003675">
    <property type="entry name" value="Rce1/LyrA-like_dom"/>
</dbReference>
<evidence type="ECO:0000313" key="4">
    <source>
        <dbReference type="Proteomes" id="UP001501446"/>
    </source>
</evidence>
<keyword evidence="1" id="KW-0472">Membrane</keyword>
<sequence length="220" mass="23759">MRDPKAVSADDLPVLPGGASRRAVIATGVLAGAVLAWSLRIQAGDPWFYPATFILAAIYMVGSSVAVRMVGSRFRWHASRRGIRDAVVGGVLLALLFFAGAFLVRYVPFLRDPVDELLDYARVGSLALVLLITAVNGVAEEMFYRAALWRILKPGYRIVVTTVLYTAVTALAGVPLLAFAAAAMGVMVAVLRERTQSLTPPIIAHLIWSLSMLLVLPWVV</sequence>
<keyword evidence="4" id="KW-1185">Reference proteome</keyword>
<keyword evidence="1" id="KW-1133">Transmembrane helix</keyword>
<feature type="domain" description="CAAX prenyl protease 2/Lysostaphin resistance protein A-like" evidence="2">
    <location>
        <begin position="125"/>
        <end position="210"/>
    </location>
</feature>
<dbReference type="RefSeq" id="WP_345310408.1">
    <property type="nucleotide sequence ID" value="NZ_BAABLN010000003.1"/>
</dbReference>
<feature type="transmembrane region" description="Helical" evidence="1">
    <location>
        <begin position="120"/>
        <end position="139"/>
    </location>
</feature>
<comment type="caution">
    <text evidence="3">The sequence shown here is derived from an EMBL/GenBank/DDBJ whole genome shotgun (WGS) entry which is preliminary data.</text>
</comment>
<keyword evidence="1" id="KW-0812">Transmembrane</keyword>
<evidence type="ECO:0000313" key="3">
    <source>
        <dbReference type="EMBL" id="GAA4690596.1"/>
    </source>
</evidence>
<gene>
    <name evidence="3" type="ORF">GCM10025781_04320</name>
</gene>
<evidence type="ECO:0000256" key="1">
    <source>
        <dbReference type="SAM" id="Phobius"/>
    </source>
</evidence>
<reference evidence="4" key="1">
    <citation type="journal article" date="2019" name="Int. J. Syst. Evol. Microbiol.">
        <title>The Global Catalogue of Microorganisms (GCM) 10K type strain sequencing project: providing services to taxonomists for standard genome sequencing and annotation.</title>
        <authorList>
            <consortium name="The Broad Institute Genomics Platform"/>
            <consortium name="The Broad Institute Genome Sequencing Center for Infectious Disease"/>
            <person name="Wu L."/>
            <person name="Ma J."/>
        </authorList>
    </citation>
    <scope>NUCLEOTIDE SEQUENCE [LARGE SCALE GENOMIC DNA]</scope>
    <source>
        <strain evidence="4">JCM 18958</strain>
    </source>
</reference>
<feature type="transmembrane region" description="Helical" evidence="1">
    <location>
        <begin position="23"/>
        <end position="41"/>
    </location>
</feature>
<proteinExistence type="predicted"/>
<evidence type="ECO:0000259" key="2">
    <source>
        <dbReference type="Pfam" id="PF02517"/>
    </source>
</evidence>
<name>A0ABP8WLH6_9MICC</name>
<organism evidence="3 4">
    <name type="scientific">Kocuria gwangalliensis</name>
    <dbReference type="NCBI Taxonomy" id="501592"/>
    <lineage>
        <taxon>Bacteria</taxon>
        <taxon>Bacillati</taxon>
        <taxon>Actinomycetota</taxon>
        <taxon>Actinomycetes</taxon>
        <taxon>Micrococcales</taxon>
        <taxon>Micrococcaceae</taxon>
        <taxon>Kocuria</taxon>
    </lineage>
</organism>
<protein>
    <recommendedName>
        <fullName evidence="2">CAAX prenyl protease 2/Lysostaphin resistance protein A-like domain-containing protein</fullName>
    </recommendedName>
</protein>
<dbReference type="EMBL" id="BAABLN010000003">
    <property type="protein sequence ID" value="GAA4690596.1"/>
    <property type="molecule type" value="Genomic_DNA"/>
</dbReference>
<feature type="transmembrane region" description="Helical" evidence="1">
    <location>
        <begin position="47"/>
        <end position="67"/>
    </location>
</feature>